<keyword evidence="6 11" id="KW-0732">Signal</keyword>
<evidence type="ECO:0000256" key="4">
    <source>
        <dbReference type="ARBA" id="ARBA00022452"/>
    </source>
</evidence>
<sequence>MRHLLIGLGATAGCLFANGAYAQSSVTLYGIIDIGIQRASNVGGHAQTQETSGMFNGNRFGLRGNEDLGGGWQAVFQLENGFNGNNGTFGQGTNASGTTAAVTRIFGRMAWVGVKSPWATLSMGRQYDFMYDFASIAVSNYVGSFMHRPGTANALLGNNGSTTDFDRIGGARVDNSAKLTSAPLAGFTLGALYGFGGQAGAFSNGSTESFGLKYENGGLLANAVWTNLKEANSLSSYRTYGAGARYQFGPVRVSTMYTNARWTATGDRVDTIEFGAQYLITPAFSVAAGYFYSKPNNEKKNVIMQGTRNQVGFTTLYALSKATNVYATVDYQRAKHGYSAQIYTLSPSDAKTNHQTMVGVGLQHFF</sequence>
<gene>
    <name evidence="13" type="ORF">C0Z20_11935</name>
</gene>
<evidence type="ECO:0000256" key="1">
    <source>
        <dbReference type="ARBA" id="ARBA00004571"/>
    </source>
</evidence>
<accession>A0A2N7X4W1</accession>
<dbReference type="Proteomes" id="UP000235777">
    <property type="component" value="Unassembled WGS sequence"/>
</dbReference>
<dbReference type="GO" id="GO:0046930">
    <property type="term" value="C:pore complex"/>
    <property type="evidence" value="ECO:0007669"/>
    <property type="project" value="UniProtKB-KW"/>
</dbReference>
<evidence type="ECO:0000259" key="12">
    <source>
        <dbReference type="Pfam" id="PF13609"/>
    </source>
</evidence>
<dbReference type="CDD" id="cd00342">
    <property type="entry name" value="gram_neg_porins"/>
    <property type="match status" value="1"/>
</dbReference>
<feature type="chain" id="PRO_5014614323" evidence="11">
    <location>
        <begin position="23"/>
        <end position="366"/>
    </location>
</feature>
<dbReference type="GO" id="GO:0006811">
    <property type="term" value="P:monoatomic ion transport"/>
    <property type="evidence" value="ECO:0007669"/>
    <property type="project" value="UniProtKB-KW"/>
</dbReference>
<dbReference type="Pfam" id="PF13609">
    <property type="entry name" value="Porin_4"/>
    <property type="match status" value="1"/>
</dbReference>
<protein>
    <submittedName>
        <fullName evidence="13">Porin</fullName>
    </submittedName>
</protein>
<reference evidence="13 14" key="1">
    <citation type="submission" date="2018-01" db="EMBL/GenBank/DDBJ databases">
        <title>Whole genome analyses suggest that Burkholderia sensu lato contains two further novel genera in the rhizoxinica-symbiotica group Mycetohabitans gen. nov., and Trinickia gen. nov.: implications for the evolution of diazotrophy and nodulation in the Burkholderiaceae.</title>
        <authorList>
            <person name="Estrada-de los Santos P."/>
            <person name="Palmer M."/>
            <person name="Chavez-Ramirez B."/>
            <person name="Beukes C."/>
            <person name="Steenkamp E.T."/>
            <person name="Hirsch A.M."/>
            <person name="Manyaka P."/>
            <person name="Maluk M."/>
            <person name="Lafos M."/>
            <person name="Crook M."/>
            <person name="Gross E."/>
            <person name="Simon M.F."/>
            <person name="Bueno dos Reis Junior F."/>
            <person name="Poole P.S."/>
            <person name="Venter S.N."/>
            <person name="James E.K."/>
        </authorList>
    </citation>
    <scope>NUCLEOTIDE SEQUENCE [LARGE SCALE GENOMIC DNA]</scope>
    <source>
        <strain evidence="13 14">JPY 581</strain>
    </source>
</reference>
<dbReference type="PANTHER" id="PTHR34501">
    <property type="entry name" value="PROTEIN YDDL-RELATED"/>
    <property type="match status" value="1"/>
</dbReference>
<dbReference type="InterPro" id="IPR050298">
    <property type="entry name" value="Gram-neg_bact_OMP"/>
</dbReference>
<feature type="domain" description="Porin" evidence="12">
    <location>
        <begin position="10"/>
        <end position="336"/>
    </location>
</feature>
<feature type="signal peptide" evidence="11">
    <location>
        <begin position="1"/>
        <end position="22"/>
    </location>
</feature>
<name>A0A2N7X4W1_9BURK</name>
<keyword evidence="10" id="KW-0998">Cell outer membrane</keyword>
<evidence type="ECO:0000256" key="7">
    <source>
        <dbReference type="ARBA" id="ARBA00023065"/>
    </source>
</evidence>
<evidence type="ECO:0000256" key="10">
    <source>
        <dbReference type="ARBA" id="ARBA00023237"/>
    </source>
</evidence>
<keyword evidence="8" id="KW-0626">Porin</keyword>
<dbReference type="InterPro" id="IPR023614">
    <property type="entry name" value="Porin_dom_sf"/>
</dbReference>
<evidence type="ECO:0000256" key="5">
    <source>
        <dbReference type="ARBA" id="ARBA00022692"/>
    </source>
</evidence>
<keyword evidence="7" id="KW-0406">Ion transport</keyword>
<comment type="subcellular location">
    <subcellularLocation>
        <location evidence="1">Cell outer membrane</location>
        <topology evidence="1">Multi-pass membrane protein</topology>
    </subcellularLocation>
</comment>
<evidence type="ECO:0000256" key="9">
    <source>
        <dbReference type="ARBA" id="ARBA00023136"/>
    </source>
</evidence>
<dbReference type="Gene3D" id="2.40.160.10">
    <property type="entry name" value="Porin"/>
    <property type="match status" value="1"/>
</dbReference>
<keyword evidence="3" id="KW-0813">Transport</keyword>
<comment type="caution">
    <text evidence="13">The sequence shown here is derived from an EMBL/GenBank/DDBJ whole genome shotgun (WGS) entry which is preliminary data.</text>
</comment>
<keyword evidence="4" id="KW-1134">Transmembrane beta strand</keyword>
<evidence type="ECO:0000256" key="11">
    <source>
        <dbReference type="SAM" id="SignalP"/>
    </source>
</evidence>
<organism evidence="13 14">
    <name type="scientific">Trinickia symbiotica</name>
    <dbReference type="NCBI Taxonomy" id="863227"/>
    <lineage>
        <taxon>Bacteria</taxon>
        <taxon>Pseudomonadati</taxon>
        <taxon>Pseudomonadota</taxon>
        <taxon>Betaproteobacteria</taxon>
        <taxon>Burkholderiales</taxon>
        <taxon>Burkholderiaceae</taxon>
        <taxon>Trinickia</taxon>
    </lineage>
</organism>
<evidence type="ECO:0000256" key="8">
    <source>
        <dbReference type="ARBA" id="ARBA00023114"/>
    </source>
</evidence>
<keyword evidence="5" id="KW-0812">Transmembrane</keyword>
<evidence type="ECO:0000313" key="14">
    <source>
        <dbReference type="Proteomes" id="UP000235777"/>
    </source>
</evidence>
<evidence type="ECO:0000256" key="6">
    <source>
        <dbReference type="ARBA" id="ARBA00022729"/>
    </source>
</evidence>
<keyword evidence="9" id="KW-0472">Membrane</keyword>
<evidence type="ECO:0000256" key="3">
    <source>
        <dbReference type="ARBA" id="ARBA00022448"/>
    </source>
</evidence>
<dbReference type="SUPFAM" id="SSF56935">
    <property type="entry name" value="Porins"/>
    <property type="match status" value="1"/>
</dbReference>
<dbReference type="AlphaFoldDB" id="A0A2N7X4W1"/>
<dbReference type="RefSeq" id="WP_102607027.1">
    <property type="nucleotide sequence ID" value="NZ_PNYC01000006.1"/>
</dbReference>
<dbReference type="GO" id="GO:0009279">
    <property type="term" value="C:cell outer membrane"/>
    <property type="evidence" value="ECO:0007669"/>
    <property type="project" value="UniProtKB-SubCell"/>
</dbReference>
<evidence type="ECO:0000256" key="2">
    <source>
        <dbReference type="ARBA" id="ARBA00011233"/>
    </source>
</evidence>
<dbReference type="EMBL" id="PNYC01000006">
    <property type="protein sequence ID" value="PMS36793.1"/>
    <property type="molecule type" value="Genomic_DNA"/>
</dbReference>
<proteinExistence type="predicted"/>
<evidence type="ECO:0000313" key="13">
    <source>
        <dbReference type="EMBL" id="PMS36793.1"/>
    </source>
</evidence>
<keyword evidence="14" id="KW-1185">Reference proteome</keyword>
<dbReference type="PANTHER" id="PTHR34501:SF9">
    <property type="entry name" value="MAJOR OUTER MEMBRANE PROTEIN P.IA"/>
    <property type="match status" value="1"/>
</dbReference>
<comment type="subunit">
    <text evidence="2">Homotrimer.</text>
</comment>
<dbReference type="InterPro" id="IPR033900">
    <property type="entry name" value="Gram_neg_porin_domain"/>
</dbReference>
<dbReference type="GO" id="GO:0015288">
    <property type="term" value="F:porin activity"/>
    <property type="evidence" value="ECO:0007669"/>
    <property type="project" value="UniProtKB-KW"/>
</dbReference>